<sequence length="84" mass="9875">MNYLSLKLYFKGESVLELGLSLGYLTKYLVNDFSTLDLVESSKGLLNQLLIIQKTTKHNLYFKEFKTYKKFDTIRSILKILLKF</sequence>
<gene>
    <name evidence="1" type="ORF">EG359_16320</name>
</gene>
<proteinExistence type="predicted"/>
<reference evidence="1 2" key="1">
    <citation type="submission" date="2018-11" db="EMBL/GenBank/DDBJ databases">
        <title>Proposal to divide the Flavobacteriaceae and reorganize its genera based on Amino Acid Identity values calculated from whole genome sequences.</title>
        <authorList>
            <person name="Nicholson A.C."/>
            <person name="Gulvik C.A."/>
            <person name="Whitney A.M."/>
            <person name="Humrighouse B.W."/>
            <person name="Bell M."/>
            <person name="Holmes B."/>
            <person name="Steigerwalt A.G."/>
            <person name="Villarma A."/>
            <person name="Sheth M."/>
            <person name="Batra D."/>
            <person name="Pryor J."/>
            <person name="Bernardet J.-F."/>
            <person name="Hugo C."/>
            <person name="Kampfer P."/>
            <person name="Newman J."/>
            <person name="McQuiston J.R."/>
        </authorList>
    </citation>
    <scope>NUCLEOTIDE SEQUENCE [LARGE SCALE GENOMIC DNA]</scope>
    <source>
        <strain evidence="1 2">DSM 16927</strain>
    </source>
</reference>
<protein>
    <recommendedName>
        <fullName evidence="3">Methyltransferase</fullName>
    </recommendedName>
</protein>
<dbReference type="InterPro" id="IPR029063">
    <property type="entry name" value="SAM-dependent_MTases_sf"/>
</dbReference>
<accession>A0ABM7BPB6</accession>
<evidence type="ECO:0008006" key="3">
    <source>
        <dbReference type="Google" id="ProtNLM"/>
    </source>
</evidence>
<dbReference type="Proteomes" id="UP000279541">
    <property type="component" value="Chromosome"/>
</dbReference>
<evidence type="ECO:0000313" key="2">
    <source>
        <dbReference type="Proteomes" id="UP000279541"/>
    </source>
</evidence>
<dbReference type="EMBL" id="CP033926">
    <property type="protein sequence ID" value="AZB01083.1"/>
    <property type="molecule type" value="Genomic_DNA"/>
</dbReference>
<evidence type="ECO:0000313" key="1">
    <source>
        <dbReference type="EMBL" id="AZB01083.1"/>
    </source>
</evidence>
<name>A0ABM7BPB6_9FLAO</name>
<organism evidence="1 2">
    <name type="scientific">Chryseobacterium joostei</name>
    <dbReference type="NCBI Taxonomy" id="112234"/>
    <lineage>
        <taxon>Bacteria</taxon>
        <taxon>Pseudomonadati</taxon>
        <taxon>Bacteroidota</taxon>
        <taxon>Flavobacteriia</taxon>
        <taxon>Flavobacteriales</taxon>
        <taxon>Weeksellaceae</taxon>
        <taxon>Chryseobacterium group</taxon>
        <taxon>Chryseobacterium</taxon>
    </lineage>
</organism>
<dbReference type="SUPFAM" id="SSF53335">
    <property type="entry name" value="S-adenosyl-L-methionine-dependent methyltransferases"/>
    <property type="match status" value="1"/>
</dbReference>
<keyword evidence="2" id="KW-1185">Reference proteome</keyword>